<accession>A0A317E1K7</accession>
<reference evidence="2" key="1">
    <citation type="submission" date="2018-05" db="EMBL/GenBank/DDBJ databases">
        <title>Zavarzinia sp. HR-AS.</title>
        <authorList>
            <person name="Lee Y."/>
            <person name="Jeon C.O."/>
        </authorList>
    </citation>
    <scope>NUCLEOTIDE SEQUENCE [LARGE SCALE GENOMIC DNA]</scope>
    <source>
        <strain evidence="2">DSM 1231</strain>
    </source>
</reference>
<dbReference type="AlphaFoldDB" id="A0A317E1K7"/>
<dbReference type="EMBL" id="QGLF01000004">
    <property type="protein sequence ID" value="PWR20006.1"/>
    <property type="molecule type" value="Genomic_DNA"/>
</dbReference>
<name>A0A317E1K7_9PROT</name>
<dbReference type="PROSITE" id="PS51257">
    <property type="entry name" value="PROKAR_LIPOPROTEIN"/>
    <property type="match status" value="1"/>
</dbReference>
<evidence type="ECO:0000313" key="2">
    <source>
        <dbReference type="Proteomes" id="UP000246077"/>
    </source>
</evidence>
<proteinExistence type="predicted"/>
<sequence length="296" mass="29186">MSLSRRHRALIALTVAALALAGCSGRTRLGRLLGHPPPAKALVPPAAAETGGRMLSGVPVLVTPTSALSSGADGRPALMAAAIARALVEKDILATTRNAASQSYVLTTAVEGSALAIALSRPDGIAAGRWQVPLPGPAATIDGAVLDRVAAQVAAAVTGTAATAPAPRPAAPAAAPAALASVVVTGVGGAPGDGNRSLAAAMRQALAIGGLAVLDKPAEGSLSVTGTVTLTPITPRIEKVTLSWEVRRGGEVIATIDQENQVPAGSLNHSWGPIAGAAAQGGADGILQLVHALRGR</sequence>
<organism evidence="1 2">
    <name type="scientific">Zavarzinia compransoris</name>
    <dbReference type="NCBI Taxonomy" id="1264899"/>
    <lineage>
        <taxon>Bacteria</taxon>
        <taxon>Pseudomonadati</taxon>
        <taxon>Pseudomonadota</taxon>
        <taxon>Alphaproteobacteria</taxon>
        <taxon>Rhodospirillales</taxon>
        <taxon>Zavarziniaceae</taxon>
        <taxon>Zavarzinia</taxon>
    </lineage>
</organism>
<dbReference type="Proteomes" id="UP000246077">
    <property type="component" value="Unassembled WGS sequence"/>
</dbReference>
<keyword evidence="2" id="KW-1185">Reference proteome</keyword>
<dbReference type="RefSeq" id="WP_109922221.1">
    <property type="nucleotide sequence ID" value="NZ_QGLF01000004.1"/>
</dbReference>
<evidence type="ECO:0000313" key="1">
    <source>
        <dbReference type="EMBL" id="PWR20006.1"/>
    </source>
</evidence>
<dbReference type="OrthoDB" id="8448536at2"/>
<gene>
    <name evidence="1" type="ORF">DKG75_16330</name>
</gene>
<protein>
    <submittedName>
        <fullName evidence="1">Uncharacterized protein</fullName>
    </submittedName>
</protein>
<comment type="caution">
    <text evidence="1">The sequence shown here is derived from an EMBL/GenBank/DDBJ whole genome shotgun (WGS) entry which is preliminary data.</text>
</comment>